<gene>
    <name evidence="2" type="ORF">G3446_10085</name>
</gene>
<proteinExistence type="predicted"/>
<dbReference type="RefSeq" id="WP_164452708.1">
    <property type="nucleotide sequence ID" value="NZ_JAAIJQ010000024.1"/>
</dbReference>
<dbReference type="GO" id="GO:0016787">
    <property type="term" value="F:hydrolase activity"/>
    <property type="evidence" value="ECO:0007669"/>
    <property type="project" value="UniProtKB-KW"/>
</dbReference>
<reference evidence="2 3" key="1">
    <citation type="submission" date="2020-02" db="EMBL/GenBank/DDBJ databases">
        <title>Genome sequences of Thiorhodococcus mannitoliphagus and Thiorhodococcus minor, purple sulfur photosynthetic bacteria in the gammaproteobacterial family, Chromatiaceae.</title>
        <authorList>
            <person name="Aviles F.A."/>
            <person name="Meyer T.E."/>
            <person name="Kyndt J.A."/>
        </authorList>
    </citation>
    <scope>NUCLEOTIDE SEQUENCE [LARGE SCALE GENOMIC DNA]</scope>
    <source>
        <strain evidence="2 3">DSM 11518</strain>
    </source>
</reference>
<keyword evidence="2" id="KW-0378">Hydrolase</keyword>
<sequence length="327" mass="35838">MTHARISHAPFKEIADGIFCIETGLYRHGLAACYLLRSGDRLAFVDTGTAKTFPGLLGVIEALGLTPAHVDFVMPTHVHLDHAGGSGNLMRACPSARLVVHPKGAPHMIDPSKLIAGATAVYGEEGFAKDFGELVPVPEDRVILAEDGQTFDLNGRLLTFLDTPGHANHHGCIFDAQTKGFFTGDTFGIAYREFDTPKGPWLFAPTTPVAFDPESWQSSLDKLMAYEPEAMYLTHFGRVDRPARLVDDLRQSIRNLAELALAEEGKADDQRQTRLKAAVTDHLTESARACGVDLEDTHIQELLAVDTELNAQGLEVWLRRREKRAAS</sequence>
<keyword evidence="3" id="KW-1185">Reference proteome</keyword>
<evidence type="ECO:0000259" key="1">
    <source>
        <dbReference type="SMART" id="SM00849"/>
    </source>
</evidence>
<dbReference type="SMART" id="SM00849">
    <property type="entry name" value="Lactamase_B"/>
    <property type="match status" value="1"/>
</dbReference>
<dbReference type="CDD" id="cd07726">
    <property type="entry name" value="ST1585-like_MBL-fold"/>
    <property type="match status" value="1"/>
</dbReference>
<feature type="domain" description="Metallo-beta-lactamase" evidence="1">
    <location>
        <begin position="30"/>
        <end position="235"/>
    </location>
</feature>
<dbReference type="Gene3D" id="3.60.15.10">
    <property type="entry name" value="Ribonuclease Z/Hydroxyacylglutathione hydrolase-like"/>
    <property type="match status" value="1"/>
</dbReference>
<dbReference type="PANTHER" id="PTHR42951:SF22">
    <property type="entry name" value="METALLO BETA-LACTAMASE SUPERFAMILY LIPOPROTEIN"/>
    <property type="match status" value="1"/>
</dbReference>
<organism evidence="2 3">
    <name type="scientific">Thiorhodococcus minor</name>
    <dbReference type="NCBI Taxonomy" id="57489"/>
    <lineage>
        <taxon>Bacteria</taxon>
        <taxon>Pseudomonadati</taxon>
        <taxon>Pseudomonadota</taxon>
        <taxon>Gammaproteobacteria</taxon>
        <taxon>Chromatiales</taxon>
        <taxon>Chromatiaceae</taxon>
        <taxon>Thiorhodococcus</taxon>
    </lineage>
</organism>
<evidence type="ECO:0000313" key="3">
    <source>
        <dbReference type="Proteomes" id="UP000483379"/>
    </source>
</evidence>
<dbReference type="InterPro" id="IPR036866">
    <property type="entry name" value="RibonucZ/Hydroxyglut_hydro"/>
</dbReference>
<dbReference type="SUPFAM" id="SSF56281">
    <property type="entry name" value="Metallo-hydrolase/oxidoreductase"/>
    <property type="match status" value="1"/>
</dbReference>
<dbReference type="AlphaFoldDB" id="A0A6M0K1N3"/>
<dbReference type="InterPro" id="IPR001279">
    <property type="entry name" value="Metallo-B-lactamas"/>
</dbReference>
<comment type="caution">
    <text evidence="2">The sequence shown here is derived from an EMBL/GenBank/DDBJ whole genome shotgun (WGS) entry which is preliminary data.</text>
</comment>
<dbReference type="Pfam" id="PF00753">
    <property type="entry name" value="Lactamase_B"/>
    <property type="match status" value="1"/>
</dbReference>
<dbReference type="PANTHER" id="PTHR42951">
    <property type="entry name" value="METALLO-BETA-LACTAMASE DOMAIN-CONTAINING"/>
    <property type="match status" value="1"/>
</dbReference>
<accession>A0A6M0K1N3</accession>
<dbReference type="Proteomes" id="UP000483379">
    <property type="component" value="Unassembled WGS sequence"/>
</dbReference>
<dbReference type="InterPro" id="IPR050855">
    <property type="entry name" value="NDM-1-like"/>
</dbReference>
<dbReference type="EMBL" id="JAAIJQ010000024">
    <property type="protein sequence ID" value="NEV62235.1"/>
    <property type="molecule type" value="Genomic_DNA"/>
</dbReference>
<protein>
    <submittedName>
        <fullName evidence="2">MBL fold metallo-hydrolase</fullName>
    </submittedName>
</protein>
<evidence type="ECO:0000313" key="2">
    <source>
        <dbReference type="EMBL" id="NEV62235.1"/>
    </source>
</evidence>
<name>A0A6M0K1N3_9GAMM</name>
<dbReference type="InterPro" id="IPR037482">
    <property type="entry name" value="ST1585_MBL-fold"/>
</dbReference>